<evidence type="ECO:0000313" key="3">
    <source>
        <dbReference type="Proteomes" id="UP000530928"/>
    </source>
</evidence>
<dbReference type="Proteomes" id="UP000530928">
    <property type="component" value="Unassembled WGS sequence"/>
</dbReference>
<sequence>MNEEEIIELVRGEVTPWRRFRGVVALVGGLVGGTLLVSLWASEPSPLPDRTNLVFGMLTLLCAAWFCFGVWATVRPAPIFAMDRLVAAWLAVAASALMTVVLVIAVGWGPAAIVGGVFVAVAALLAFRAHRTVREIARRLAG</sequence>
<accession>A0A7W0HMP6</accession>
<reference evidence="2 3" key="1">
    <citation type="submission" date="2020-07" db="EMBL/GenBank/DDBJ databases">
        <title>Genomic Encyclopedia of Type Strains, Phase IV (KMG-IV): sequencing the most valuable type-strain genomes for metagenomic binning, comparative biology and taxonomic classification.</title>
        <authorList>
            <person name="Goeker M."/>
        </authorList>
    </citation>
    <scope>NUCLEOTIDE SEQUENCE [LARGE SCALE GENOMIC DNA]</scope>
    <source>
        <strain evidence="2 3">DSM 45533</strain>
    </source>
</reference>
<evidence type="ECO:0000313" key="2">
    <source>
        <dbReference type="EMBL" id="MBA2888970.1"/>
    </source>
</evidence>
<dbReference type="EMBL" id="JACDUR010000001">
    <property type="protein sequence ID" value="MBA2888970.1"/>
    <property type="molecule type" value="Genomic_DNA"/>
</dbReference>
<name>A0A7W0HMP6_9ACTN</name>
<feature type="transmembrane region" description="Helical" evidence="1">
    <location>
        <begin position="111"/>
        <end position="129"/>
    </location>
</feature>
<keyword evidence="1" id="KW-1133">Transmembrane helix</keyword>
<feature type="transmembrane region" description="Helical" evidence="1">
    <location>
        <begin position="53"/>
        <end position="74"/>
    </location>
</feature>
<keyword evidence="3" id="KW-1185">Reference proteome</keyword>
<keyword evidence="1" id="KW-0472">Membrane</keyword>
<keyword evidence="1" id="KW-0812">Transmembrane</keyword>
<protein>
    <submittedName>
        <fullName evidence="2">Uncharacterized membrane-anchored protein YitT (DUF2179 family)</fullName>
    </submittedName>
</protein>
<feature type="transmembrane region" description="Helical" evidence="1">
    <location>
        <begin position="86"/>
        <end position="105"/>
    </location>
</feature>
<evidence type="ECO:0000256" key="1">
    <source>
        <dbReference type="SAM" id="Phobius"/>
    </source>
</evidence>
<gene>
    <name evidence="2" type="ORF">HNR30_000305</name>
</gene>
<dbReference type="AlphaFoldDB" id="A0A7W0HMP6"/>
<feature type="transmembrane region" description="Helical" evidence="1">
    <location>
        <begin position="20"/>
        <end position="41"/>
    </location>
</feature>
<proteinExistence type="predicted"/>
<organism evidence="2 3">
    <name type="scientific">Nonomuraea soli</name>
    <dbReference type="NCBI Taxonomy" id="1032476"/>
    <lineage>
        <taxon>Bacteria</taxon>
        <taxon>Bacillati</taxon>
        <taxon>Actinomycetota</taxon>
        <taxon>Actinomycetes</taxon>
        <taxon>Streptosporangiales</taxon>
        <taxon>Streptosporangiaceae</taxon>
        <taxon>Nonomuraea</taxon>
    </lineage>
</organism>
<dbReference type="RefSeq" id="WP_181607625.1">
    <property type="nucleotide sequence ID" value="NZ_BAABAM010000001.1"/>
</dbReference>
<comment type="caution">
    <text evidence="2">The sequence shown here is derived from an EMBL/GenBank/DDBJ whole genome shotgun (WGS) entry which is preliminary data.</text>
</comment>